<keyword evidence="2" id="KW-1185">Reference proteome</keyword>
<comment type="caution">
    <text evidence="1">The sequence shown here is derived from an EMBL/GenBank/DDBJ whole genome shotgun (WGS) entry which is preliminary data.</text>
</comment>
<name>A0A419RTH6_9SPHN</name>
<evidence type="ECO:0000313" key="1">
    <source>
        <dbReference type="EMBL" id="RJY09092.1"/>
    </source>
</evidence>
<reference evidence="1 2" key="1">
    <citation type="journal article" date="2017" name="Int. J. Syst. Evol. Microbiol.">
        <title>Erythrobacter aquimixticola sp. nov., isolated from the junction between the ocean and a freshwater spring.</title>
        <authorList>
            <person name="Park S."/>
            <person name="Jung Y.T."/>
            <person name="Choi S.J."/>
            <person name="Yoon J.H."/>
        </authorList>
    </citation>
    <scope>NUCLEOTIDE SEQUENCE [LARGE SCALE GENOMIC DNA]</scope>
    <source>
        <strain evidence="1 2">JSSK-14</strain>
    </source>
</reference>
<evidence type="ECO:0000313" key="2">
    <source>
        <dbReference type="Proteomes" id="UP000285232"/>
    </source>
</evidence>
<organism evidence="1 2">
    <name type="scientific">Aurantiacibacter aquimixticola</name>
    <dbReference type="NCBI Taxonomy" id="1958945"/>
    <lineage>
        <taxon>Bacteria</taxon>
        <taxon>Pseudomonadati</taxon>
        <taxon>Pseudomonadota</taxon>
        <taxon>Alphaproteobacteria</taxon>
        <taxon>Sphingomonadales</taxon>
        <taxon>Erythrobacteraceae</taxon>
        <taxon>Aurantiacibacter</taxon>
    </lineage>
</organism>
<dbReference type="EMBL" id="RAHX01000001">
    <property type="protein sequence ID" value="RJY09092.1"/>
    <property type="molecule type" value="Genomic_DNA"/>
</dbReference>
<dbReference type="OrthoDB" id="7282689at2"/>
<proteinExistence type="predicted"/>
<protein>
    <submittedName>
        <fullName evidence="1">Uncharacterized protein</fullName>
    </submittedName>
</protein>
<dbReference type="Gene3D" id="1.20.5.170">
    <property type="match status" value="1"/>
</dbReference>
<gene>
    <name evidence="1" type="ORF">D6201_06705</name>
</gene>
<dbReference type="AlphaFoldDB" id="A0A419RTH6"/>
<sequence length="67" mass="7901">MSEDPENLTLRHLRRLDEKLDRLLDDQTEVKQRLGSLEQSTASISVRIDRLDERVARIDKRLHLVAH</sequence>
<dbReference type="Proteomes" id="UP000285232">
    <property type="component" value="Unassembled WGS sequence"/>
</dbReference>
<accession>A0A419RTH6</accession>